<evidence type="ECO:0000259" key="1">
    <source>
        <dbReference type="SMART" id="SM01321"/>
    </source>
</evidence>
<dbReference type="SMART" id="SM01321">
    <property type="entry name" value="Y1_Tnp"/>
    <property type="match status" value="1"/>
</dbReference>
<dbReference type="RefSeq" id="WP_308984498.1">
    <property type="nucleotide sequence ID" value="NZ_JARXIC010000007.1"/>
</dbReference>
<name>A0ABU1AJT7_9BACT</name>
<dbReference type="PANTHER" id="PTHR36966:SF1">
    <property type="entry name" value="REP-ASSOCIATED TYROSINE TRANSPOSASE"/>
    <property type="match status" value="1"/>
</dbReference>
<comment type="caution">
    <text evidence="2">The sequence shown here is derived from an EMBL/GenBank/DDBJ whole genome shotgun (WGS) entry which is preliminary data.</text>
</comment>
<dbReference type="InterPro" id="IPR036515">
    <property type="entry name" value="Transposase_17_sf"/>
</dbReference>
<organism evidence="2 3">
    <name type="scientific">Thalassobacterium sedimentorum</name>
    <dbReference type="NCBI Taxonomy" id="3041258"/>
    <lineage>
        <taxon>Bacteria</taxon>
        <taxon>Pseudomonadati</taxon>
        <taxon>Verrucomicrobiota</taxon>
        <taxon>Opitutia</taxon>
        <taxon>Puniceicoccales</taxon>
        <taxon>Coraliomargaritaceae</taxon>
        <taxon>Thalassobacterium</taxon>
    </lineage>
</organism>
<accession>A0ABU1AJT7</accession>
<dbReference type="InterPro" id="IPR002686">
    <property type="entry name" value="Transposase_17"/>
</dbReference>
<reference evidence="2 3" key="1">
    <citation type="submission" date="2023-04" db="EMBL/GenBank/DDBJ databases">
        <title>A novel bacteria isolated from coastal sediment.</title>
        <authorList>
            <person name="Liu X.-J."/>
            <person name="Du Z.-J."/>
        </authorList>
    </citation>
    <scope>NUCLEOTIDE SEQUENCE [LARGE SCALE GENOMIC DNA]</scope>
    <source>
        <strain evidence="2 3">SDUM461004</strain>
    </source>
</reference>
<dbReference type="PANTHER" id="PTHR36966">
    <property type="entry name" value="REP-ASSOCIATED TYROSINE TRANSPOSASE"/>
    <property type="match status" value="1"/>
</dbReference>
<dbReference type="Pfam" id="PF01797">
    <property type="entry name" value="Y1_Tnp"/>
    <property type="match status" value="1"/>
</dbReference>
<keyword evidence="3" id="KW-1185">Reference proteome</keyword>
<proteinExistence type="predicted"/>
<evidence type="ECO:0000313" key="3">
    <source>
        <dbReference type="Proteomes" id="UP001243717"/>
    </source>
</evidence>
<protein>
    <submittedName>
        <fullName evidence="2">Transposase</fullName>
    </submittedName>
</protein>
<feature type="domain" description="Transposase IS200-like" evidence="1">
    <location>
        <begin position="23"/>
        <end position="186"/>
    </location>
</feature>
<dbReference type="Proteomes" id="UP001243717">
    <property type="component" value="Unassembled WGS sequence"/>
</dbReference>
<dbReference type="Gene3D" id="3.30.70.1290">
    <property type="entry name" value="Transposase IS200-like"/>
    <property type="match status" value="1"/>
</dbReference>
<sequence>MDAFFDWNQRVDQTQRHLPHWSQQRVIYFATFRLADSIPKPILSEWGERKKSWLAAHPEPHDEETQREHHRQFTWKFHDYLDHGYGDCLLGNAQDSEIVAAAMRYFDSKRYQLGDWVVMPNHVHVLFQTQDEWTPKQVLHSWKSYSASRINQHRESQGQVWQHESYDRIVRSLSELSRIEHYIRSNPERAGIEVEHASWLM</sequence>
<dbReference type="SUPFAM" id="SSF143422">
    <property type="entry name" value="Transposase IS200-like"/>
    <property type="match status" value="1"/>
</dbReference>
<evidence type="ECO:0000313" key="2">
    <source>
        <dbReference type="EMBL" id="MDQ8194016.1"/>
    </source>
</evidence>
<dbReference type="EMBL" id="JARXIC010000007">
    <property type="protein sequence ID" value="MDQ8194016.1"/>
    <property type="molecule type" value="Genomic_DNA"/>
</dbReference>
<dbReference type="InterPro" id="IPR052715">
    <property type="entry name" value="RAYT_transposase"/>
</dbReference>
<gene>
    <name evidence="2" type="ORF">QEH59_06250</name>
</gene>